<protein>
    <recommendedName>
        <fullName evidence="2">Acyl-CoA reductase</fullName>
        <ecNumber evidence="2">1.2.1.50</ecNumber>
    </recommendedName>
</protein>
<comment type="catalytic activity">
    <reaction evidence="2">
        <text>a long-chain fatty aldehyde + NADP(+) + CoA = a long-chain fatty acyl-CoA + NADPH + H(+)</text>
        <dbReference type="Rhea" id="RHEA:15437"/>
        <dbReference type="ChEBI" id="CHEBI:15378"/>
        <dbReference type="ChEBI" id="CHEBI:17176"/>
        <dbReference type="ChEBI" id="CHEBI:57287"/>
        <dbReference type="ChEBI" id="CHEBI:57783"/>
        <dbReference type="ChEBI" id="CHEBI:58349"/>
        <dbReference type="ChEBI" id="CHEBI:83139"/>
        <dbReference type="EC" id="1.2.1.50"/>
    </reaction>
</comment>
<keyword evidence="1 2" id="KW-0521">NADP</keyword>
<reference evidence="3 4" key="1">
    <citation type="submission" date="2020-08" db="EMBL/GenBank/DDBJ databases">
        <title>Genomic Encyclopedia of Type Strains, Phase IV (KMG-IV): sequencing the most valuable type-strain genomes for metagenomic binning, comparative biology and taxonomic classification.</title>
        <authorList>
            <person name="Goeker M."/>
        </authorList>
    </citation>
    <scope>NUCLEOTIDE SEQUENCE [LARGE SCALE GENOMIC DNA]</scope>
    <source>
        <strain evidence="3 4">DSM 29007</strain>
    </source>
</reference>
<dbReference type="EMBL" id="JACHIA010000005">
    <property type="protein sequence ID" value="MBB6070542.1"/>
    <property type="molecule type" value="Genomic_DNA"/>
</dbReference>
<gene>
    <name evidence="3" type="ORF">HNQ61_002163</name>
</gene>
<comment type="caution">
    <text evidence="3">The sequence shown here is derived from an EMBL/GenBank/DDBJ whole genome shotgun (WGS) entry which is preliminary data.</text>
</comment>
<dbReference type="InterPro" id="IPR016161">
    <property type="entry name" value="Ald_DH/histidinol_DH"/>
</dbReference>
<dbReference type="EC" id="1.2.1.50" evidence="2"/>
<sequence>MPVNASRPSVIDAFHLPALEHPRATTWSYGKGEDAFEVRIPRLAPADLKRQVEALVAARDRVLARRPVAEIINVVDAVAARLLDPADPLRQAAERALPAVTAYSPAMIRLVLDRMAADWRAPRLRELLRAEFGDPRVLDGFQPVARSGGLHAAFGPRLAVHVFSGNVPGVAVTSLIRSLLVKAATLGKAAVGEPLLAALFARGVAEADAELGSCLAVTYWPGGDEMMERAALDGADAVVVYGGAEAVSAIRARTPASARFLGYGPKVSFGVVARGALDGGAAREAARGAARDASTFDQQGCVSPHLFYVEEGGRVSPHEWSAMLAEEMAGVERELPRGTLAPGESSAIRQLRAEAEFAEAGGGGMRLHASAEGTAWTVVHDPRPDFVASCLNRLVRVKPVGSLAEIAGLVEPYGAVLQTVGVGGTAEEMRTVAEVLAPLGASRFSPLGSMAWPPPWWHHDGRAPLRELVRWADVEGPGNRE</sequence>
<dbReference type="GO" id="GO:0003995">
    <property type="term" value="F:acyl-CoA dehydrogenase activity"/>
    <property type="evidence" value="ECO:0007669"/>
    <property type="project" value="InterPro"/>
</dbReference>
<dbReference type="PIRSF" id="PIRSF009414">
    <property type="entry name" value="LuxC"/>
    <property type="match status" value="1"/>
</dbReference>
<dbReference type="AlphaFoldDB" id="A0A841GXS1"/>
<evidence type="ECO:0000313" key="4">
    <source>
        <dbReference type="Proteomes" id="UP000582837"/>
    </source>
</evidence>
<dbReference type="Pfam" id="PF05893">
    <property type="entry name" value="LuxC"/>
    <property type="match status" value="1"/>
</dbReference>
<keyword evidence="4" id="KW-1185">Reference proteome</keyword>
<name>A0A841GXS1_9BACT</name>
<dbReference type="GO" id="GO:0008218">
    <property type="term" value="P:bioluminescence"/>
    <property type="evidence" value="ECO:0007669"/>
    <property type="project" value="InterPro"/>
</dbReference>
<evidence type="ECO:0000256" key="1">
    <source>
        <dbReference type="ARBA" id="ARBA00022857"/>
    </source>
</evidence>
<dbReference type="SUPFAM" id="SSF53720">
    <property type="entry name" value="ALDH-like"/>
    <property type="match status" value="1"/>
</dbReference>
<evidence type="ECO:0000313" key="3">
    <source>
        <dbReference type="EMBL" id="MBB6070542.1"/>
    </source>
</evidence>
<keyword evidence="2" id="KW-0560">Oxidoreductase</keyword>
<accession>A0A841GXS1</accession>
<dbReference type="InterPro" id="IPR008670">
    <property type="entry name" value="CoA_reduct_LuxC"/>
</dbReference>
<dbReference type="Proteomes" id="UP000582837">
    <property type="component" value="Unassembled WGS sequence"/>
</dbReference>
<comment type="similarity">
    <text evidence="2">Belongs to the LuxC family.</text>
</comment>
<dbReference type="GO" id="GO:0050062">
    <property type="term" value="F:long-chain-fatty-acyl-CoA reductase activity"/>
    <property type="evidence" value="ECO:0007669"/>
    <property type="project" value="UniProtKB-EC"/>
</dbReference>
<dbReference type="RefSeq" id="WP_170034377.1">
    <property type="nucleotide sequence ID" value="NZ_JABDTL010000001.1"/>
</dbReference>
<evidence type="ECO:0000256" key="2">
    <source>
        <dbReference type="PIRNR" id="PIRNR009414"/>
    </source>
</evidence>
<dbReference type="CDD" id="cd07080">
    <property type="entry name" value="ALDH_Acyl-CoA-Red_LuxC"/>
    <property type="match status" value="1"/>
</dbReference>
<organism evidence="3 4">
    <name type="scientific">Longimicrobium terrae</name>
    <dbReference type="NCBI Taxonomy" id="1639882"/>
    <lineage>
        <taxon>Bacteria</taxon>
        <taxon>Pseudomonadati</taxon>
        <taxon>Gemmatimonadota</taxon>
        <taxon>Longimicrobiia</taxon>
        <taxon>Longimicrobiales</taxon>
        <taxon>Longimicrobiaceae</taxon>
        <taxon>Longimicrobium</taxon>
    </lineage>
</organism>
<proteinExistence type="inferred from homology"/>